<keyword evidence="2" id="KW-1185">Reference proteome</keyword>
<evidence type="ECO:0000313" key="2">
    <source>
        <dbReference type="Proteomes" id="UP001359485"/>
    </source>
</evidence>
<dbReference type="EMBL" id="JAWJWF010000002">
    <property type="protein sequence ID" value="KAK6637662.1"/>
    <property type="molecule type" value="Genomic_DNA"/>
</dbReference>
<name>A0ABR1B7Q7_POLSC</name>
<proteinExistence type="predicted"/>
<dbReference type="Proteomes" id="UP001359485">
    <property type="component" value="Unassembled WGS sequence"/>
</dbReference>
<accession>A0ABR1B7Q7</accession>
<gene>
    <name evidence="1" type="ORF">RUM44_008084</name>
</gene>
<reference evidence="1 2" key="1">
    <citation type="submission" date="2023-09" db="EMBL/GenBank/DDBJ databases">
        <title>Genomes of two closely related lineages of the louse Polyplax serrata with different host specificities.</title>
        <authorList>
            <person name="Martinu J."/>
            <person name="Tarabai H."/>
            <person name="Stefka J."/>
            <person name="Hypsa V."/>
        </authorList>
    </citation>
    <scope>NUCLEOTIDE SEQUENCE [LARGE SCALE GENOMIC DNA]</scope>
    <source>
        <strain evidence="1">98ZLc_SE</strain>
    </source>
</reference>
<comment type="caution">
    <text evidence="1">The sequence shown here is derived from an EMBL/GenBank/DDBJ whole genome shotgun (WGS) entry which is preliminary data.</text>
</comment>
<evidence type="ECO:0000313" key="1">
    <source>
        <dbReference type="EMBL" id="KAK6637662.1"/>
    </source>
</evidence>
<sequence length="85" mass="9155">MQGKPGVNYCQSNKNCVLFLFIPEIKLYGGEIAKSGKSNRVTIIGGLAEAAHGSTSKGNSSSESSRNIPNWVHLILLNFIGFTSR</sequence>
<protein>
    <submittedName>
        <fullName evidence="1">Uncharacterized protein</fullName>
    </submittedName>
</protein>
<organism evidence="1 2">
    <name type="scientific">Polyplax serrata</name>
    <name type="common">Common mouse louse</name>
    <dbReference type="NCBI Taxonomy" id="468196"/>
    <lineage>
        <taxon>Eukaryota</taxon>
        <taxon>Metazoa</taxon>
        <taxon>Ecdysozoa</taxon>
        <taxon>Arthropoda</taxon>
        <taxon>Hexapoda</taxon>
        <taxon>Insecta</taxon>
        <taxon>Pterygota</taxon>
        <taxon>Neoptera</taxon>
        <taxon>Paraneoptera</taxon>
        <taxon>Psocodea</taxon>
        <taxon>Troctomorpha</taxon>
        <taxon>Phthiraptera</taxon>
        <taxon>Anoplura</taxon>
        <taxon>Polyplacidae</taxon>
        <taxon>Polyplax</taxon>
    </lineage>
</organism>